<evidence type="ECO:0000313" key="1">
    <source>
        <dbReference type="EMBL" id="CAD9327695.1"/>
    </source>
</evidence>
<protein>
    <submittedName>
        <fullName evidence="1">Uncharacterized protein</fullName>
    </submittedName>
</protein>
<accession>A0A6U3ZRZ9</accession>
<name>A0A6U3ZRZ9_9STRA</name>
<proteinExistence type="predicted"/>
<reference evidence="1" key="1">
    <citation type="submission" date="2021-01" db="EMBL/GenBank/DDBJ databases">
        <authorList>
            <person name="Corre E."/>
            <person name="Pelletier E."/>
            <person name="Niang G."/>
            <person name="Scheremetjew M."/>
            <person name="Finn R."/>
            <person name="Kale V."/>
            <person name="Holt S."/>
            <person name="Cochrane G."/>
            <person name="Meng A."/>
            <person name="Brown T."/>
            <person name="Cohen L."/>
        </authorList>
    </citation>
    <scope>NUCLEOTIDE SEQUENCE</scope>
    <source>
        <strain evidence="1">Pop2</strain>
    </source>
</reference>
<sequence>MSSTSNGQDYLQNFNFPSDQHFATVQVQQQNNFVQHVPTQNLAISHPTGHWPNQTPLYNQTRYWNDRQFQFQQEMCLPPTPINQGHLQMQQNVRHCYPAQGQAGTYINGGVDCHVEATYPRMSDHVPTSQVDSFHLNKVEENKNFMKNTELNTLWNDNINEGLSGNLQCYPDTDNMKGAPTIY</sequence>
<gene>
    <name evidence="1" type="ORF">DBRI1063_LOCUS9832</name>
</gene>
<dbReference type="AlphaFoldDB" id="A0A6U3ZRZ9"/>
<dbReference type="EMBL" id="HBGN01015306">
    <property type="protein sequence ID" value="CAD9327695.1"/>
    <property type="molecule type" value="Transcribed_RNA"/>
</dbReference>
<organism evidence="1">
    <name type="scientific">Ditylum brightwellii</name>
    <dbReference type="NCBI Taxonomy" id="49249"/>
    <lineage>
        <taxon>Eukaryota</taxon>
        <taxon>Sar</taxon>
        <taxon>Stramenopiles</taxon>
        <taxon>Ochrophyta</taxon>
        <taxon>Bacillariophyta</taxon>
        <taxon>Mediophyceae</taxon>
        <taxon>Lithodesmiophycidae</taxon>
        <taxon>Lithodesmiales</taxon>
        <taxon>Lithodesmiaceae</taxon>
        <taxon>Ditylum</taxon>
    </lineage>
</organism>